<keyword evidence="3" id="KW-1185">Reference proteome</keyword>
<organism evidence="2 3">
    <name type="scientific">Nannocystis punicea</name>
    <dbReference type="NCBI Taxonomy" id="2995304"/>
    <lineage>
        <taxon>Bacteria</taxon>
        <taxon>Pseudomonadati</taxon>
        <taxon>Myxococcota</taxon>
        <taxon>Polyangia</taxon>
        <taxon>Nannocystales</taxon>
        <taxon>Nannocystaceae</taxon>
        <taxon>Nannocystis</taxon>
    </lineage>
</organism>
<dbReference type="EMBL" id="CP114040">
    <property type="protein sequence ID" value="WAS95312.1"/>
    <property type="molecule type" value="Genomic_DNA"/>
</dbReference>
<proteinExistence type="predicted"/>
<accession>A0ABY7H899</accession>
<feature type="compositionally biased region" description="Low complexity" evidence="1">
    <location>
        <begin position="28"/>
        <end position="46"/>
    </location>
</feature>
<dbReference type="RefSeq" id="WP_269037644.1">
    <property type="nucleotide sequence ID" value="NZ_CP114040.1"/>
</dbReference>
<reference evidence="2" key="1">
    <citation type="submission" date="2022-11" db="EMBL/GenBank/DDBJ databases">
        <title>Minimal conservation of predation-associated metabolite biosynthetic gene clusters underscores biosynthetic potential of Myxococcota including descriptions for ten novel species: Archangium lansinium sp. nov., Myxococcus landrumus sp. nov., Nannocystis bai.</title>
        <authorList>
            <person name="Ahearne A."/>
            <person name="Stevens C."/>
            <person name="Dowd S."/>
        </authorList>
    </citation>
    <scope>NUCLEOTIDE SEQUENCE</scope>
    <source>
        <strain evidence="2">Fl3</strain>
    </source>
</reference>
<dbReference type="Proteomes" id="UP001164459">
    <property type="component" value="Chromosome"/>
</dbReference>
<dbReference type="PROSITE" id="PS51257">
    <property type="entry name" value="PROKAR_LIPOPROTEIN"/>
    <property type="match status" value="1"/>
</dbReference>
<evidence type="ECO:0000313" key="2">
    <source>
        <dbReference type="EMBL" id="WAS95312.1"/>
    </source>
</evidence>
<sequence>MIKRLHYFLMIGVLVACGSEPSGETDTDAGTGTDTVAGTDSDSGTDALTPEEAEICACLDDGSCGAELCPSVGNSCPEEGCSPEESLVDEGLECALTALRDRTPGKIGWFDSSFGGQFSDRTAVYIRADATAVVERSGDQDLESSRGPHTLHPLKEPEYYDGCLAMTAAQDRLNCLEDGLGEETAVCKPYMSVEGGGI</sequence>
<feature type="region of interest" description="Disordered" evidence="1">
    <location>
        <begin position="22"/>
        <end position="46"/>
    </location>
</feature>
<gene>
    <name evidence="2" type="ORF">O0S08_04060</name>
</gene>
<evidence type="ECO:0000256" key="1">
    <source>
        <dbReference type="SAM" id="MobiDB-lite"/>
    </source>
</evidence>
<evidence type="ECO:0000313" key="3">
    <source>
        <dbReference type="Proteomes" id="UP001164459"/>
    </source>
</evidence>
<name>A0ABY7H899_9BACT</name>
<protein>
    <submittedName>
        <fullName evidence="2">Uncharacterized protein</fullName>
    </submittedName>
</protein>